<reference evidence="2" key="1">
    <citation type="submission" date="2021-05" db="EMBL/GenBank/DDBJ databases">
        <authorList>
            <person name="Arsene-Ploetze F."/>
        </authorList>
    </citation>
    <scope>NUCLEOTIDE SEQUENCE</scope>
    <source>
        <strain evidence="2">DSM 42138</strain>
    </source>
</reference>
<feature type="transmembrane region" description="Helical" evidence="1">
    <location>
        <begin position="28"/>
        <end position="45"/>
    </location>
</feature>
<keyword evidence="1" id="KW-1133">Transmembrane helix</keyword>
<keyword evidence="1" id="KW-0812">Transmembrane</keyword>
<dbReference type="RefSeq" id="WP_251495987.1">
    <property type="nucleotide sequence ID" value="NZ_CAJSLV010000079.1"/>
</dbReference>
<dbReference type="EMBL" id="CAJSLV010000079">
    <property type="protein sequence ID" value="CAG6396853.1"/>
    <property type="molecule type" value="Genomic_DNA"/>
</dbReference>
<protein>
    <submittedName>
        <fullName evidence="2">Uncharacterized protein</fullName>
    </submittedName>
</protein>
<comment type="caution">
    <text evidence="2">The sequence shown here is derived from an EMBL/GenBank/DDBJ whole genome shotgun (WGS) entry which is preliminary data.</text>
</comment>
<dbReference type="AlphaFoldDB" id="A0A9W4EA21"/>
<proteinExistence type="predicted"/>
<evidence type="ECO:0000256" key="1">
    <source>
        <dbReference type="SAM" id="Phobius"/>
    </source>
</evidence>
<evidence type="ECO:0000313" key="2">
    <source>
        <dbReference type="EMBL" id="CAG6396853.1"/>
    </source>
</evidence>
<accession>A0A9W4EA21</accession>
<gene>
    <name evidence="2" type="ORF">SCOCK_480023</name>
</gene>
<organism evidence="2 3">
    <name type="scientific">Actinacidiphila cocklensis</name>
    <dbReference type="NCBI Taxonomy" id="887465"/>
    <lineage>
        <taxon>Bacteria</taxon>
        <taxon>Bacillati</taxon>
        <taxon>Actinomycetota</taxon>
        <taxon>Actinomycetes</taxon>
        <taxon>Kitasatosporales</taxon>
        <taxon>Streptomycetaceae</taxon>
        <taxon>Actinacidiphila</taxon>
    </lineage>
</organism>
<evidence type="ECO:0000313" key="3">
    <source>
        <dbReference type="Proteomes" id="UP001152519"/>
    </source>
</evidence>
<keyword evidence="3" id="KW-1185">Reference proteome</keyword>
<dbReference type="Proteomes" id="UP001152519">
    <property type="component" value="Unassembled WGS sequence"/>
</dbReference>
<name>A0A9W4EA21_9ACTN</name>
<keyword evidence="1" id="KW-0472">Membrane</keyword>
<sequence length="50" mass="5234">MSFVVLLMFIGVLMGTSAHISLTAFTVASAAIAAWLAAFAVREAVARHRG</sequence>